<dbReference type="Gene3D" id="1.10.238.10">
    <property type="entry name" value="EF-hand"/>
    <property type="match status" value="1"/>
</dbReference>
<evidence type="ECO:0000256" key="1">
    <source>
        <dbReference type="ARBA" id="ARBA00022837"/>
    </source>
</evidence>
<keyword evidence="1" id="KW-0106">Calcium</keyword>
<proteinExistence type="predicted"/>
<dbReference type="AlphaFoldDB" id="A0A7S4BXS9"/>
<gene>
    <name evidence="2" type="ORF">PCAR00345_LOCUS33252</name>
</gene>
<sequence>MVFSEIAAELLKKGFTNPADAWDLFERFTGVRGSVDSGVLMAALRELGFGTGSTMATLTQKEVDYLVSSCDVDGSGDIDSCEWDVRFRRALERLNSVDCFQDVPYSDDDLVVRSATLYPSCLEIGRWPDDEEWDLSDHGIVTTVLERRP</sequence>
<dbReference type="EMBL" id="HBIZ01051981">
    <property type="protein sequence ID" value="CAE0780613.1"/>
    <property type="molecule type" value="Transcribed_RNA"/>
</dbReference>
<protein>
    <recommendedName>
        <fullName evidence="3">Calmodulin</fullName>
    </recommendedName>
</protein>
<name>A0A7S4BXS9_CHRCT</name>
<dbReference type="PROSITE" id="PS00018">
    <property type="entry name" value="EF_HAND_1"/>
    <property type="match status" value="1"/>
</dbReference>
<evidence type="ECO:0008006" key="3">
    <source>
        <dbReference type="Google" id="ProtNLM"/>
    </source>
</evidence>
<dbReference type="SUPFAM" id="SSF47473">
    <property type="entry name" value="EF-hand"/>
    <property type="match status" value="1"/>
</dbReference>
<accession>A0A7S4BXS9</accession>
<dbReference type="InterPro" id="IPR018247">
    <property type="entry name" value="EF_Hand_1_Ca_BS"/>
</dbReference>
<organism evidence="2">
    <name type="scientific">Chrysotila carterae</name>
    <name type="common">Marine alga</name>
    <name type="synonym">Syracosphaera carterae</name>
    <dbReference type="NCBI Taxonomy" id="13221"/>
    <lineage>
        <taxon>Eukaryota</taxon>
        <taxon>Haptista</taxon>
        <taxon>Haptophyta</taxon>
        <taxon>Prymnesiophyceae</taxon>
        <taxon>Isochrysidales</taxon>
        <taxon>Isochrysidaceae</taxon>
        <taxon>Chrysotila</taxon>
    </lineage>
</organism>
<dbReference type="InterPro" id="IPR011992">
    <property type="entry name" value="EF-hand-dom_pair"/>
</dbReference>
<reference evidence="2" key="1">
    <citation type="submission" date="2021-01" db="EMBL/GenBank/DDBJ databases">
        <authorList>
            <person name="Corre E."/>
            <person name="Pelletier E."/>
            <person name="Niang G."/>
            <person name="Scheremetjew M."/>
            <person name="Finn R."/>
            <person name="Kale V."/>
            <person name="Holt S."/>
            <person name="Cochrane G."/>
            <person name="Meng A."/>
            <person name="Brown T."/>
            <person name="Cohen L."/>
        </authorList>
    </citation>
    <scope>NUCLEOTIDE SEQUENCE</scope>
    <source>
        <strain evidence="2">CCMP645</strain>
    </source>
</reference>
<evidence type="ECO:0000313" key="2">
    <source>
        <dbReference type="EMBL" id="CAE0780613.1"/>
    </source>
</evidence>